<dbReference type="InterPro" id="IPR003660">
    <property type="entry name" value="HAMP_dom"/>
</dbReference>
<proteinExistence type="predicted"/>
<evidence type="ECO:0000256" key="5">
    <source>
        <dbReference type="ARBA" id="ARBA00022553"/>
    </source>
</evidence>
<dbReference type="InterPro" id="IPR003594">
    <property type="entry name" value="HATPase_dom"/>
</dbReference>
<dbReference type="PANTHER" id="PTHR45436:SF9">
    <property type="entry name" value="SENSOR PROTEIN"/>
    <property type="match status" value="1"/>
</dbReference>
<keyword evidence="9 14" id="KW-0418">Kinase</keyword>
<dbReference type="Gene3D" id="6.10.340.10">
    <property type="match status" value="1"/>
</dbReference>
<dbReference type="CDD" id="cd00082">
    <property type="entry name" value="HisKA"/>
    <property type="match status" value="1"/>
</dbReference>
<keyword evidence="6 14" id="KW-0808">Transferase</keyword>
<keyword evidence="13 14" id="KW-0472">Membrane</keyword>
<dbReference type="InterPro" id="IPR036097">
    <property type="entry name" value="HisK_dim/P_sf"/>
</dbReference>
<dbReference type="PROSITE" id="PS50109">
    <property type="entry name" value="HIS_KIN"/>
    <property type="match status" value="1"/>
</dbReference>
<evidence type="ECO:0000259" key="15">
    <source>
        <dbReference type="PROSITE" id="PS50109"/>
    </source>
</evidence>
<protein>
    <recommendedName>
        <fullName evidence="14">Sensor protein</fullName>
        <ecNumber evidence="14">2.7.13.3</ecNumber>
    </recommendedName>
</protein>
<dbReference type="PROSITE" id="PS50885">
    <property type="entry name" value="HAMP"/>
    <property type="match status" value="1"/>
</dbReference>
<feature type="transmembrane region" description="Helical" evidence="14">
    <location>
        <begin position="216"/>
        <end position="239"/>
    </location>
</feature>
<evidence type="ECO:0000256" key="7">
    <source>
        <dbReference type="ARBA" id="ARBA00022692"/>
    </source>
</evidence>
<keyword evidence="12 14" id="KW-0902">Two-component regulatory system</keyword>
<name>A0A3M3LQI0_PSECA</name>
<keyword evidence="8 14" id="KW-0547">Nucleotide-binding</keyword>
<dbReference type="PRINTS" id="PR00344">
    <property type="entry name" value="BCTRLSENSOR"/>
</dbReference>
<feature type="transmembrane region" description="Helical" evidence="14">
    <location>
        <begin position="65"/>
        <end position="88"/>
    </location>
</feature>
<dbReference type="EMBL" id="RBOW01000217">
    <property type="protein sequence ID" value="RMN37512.1"/>
    <property type="molecule type" value="Genomic_DNA"/>
</dbReference>
<dbReference type="SMART" id="SM00388">
    <property type="entry name" value="HisKA"/>
    <property type="match status" value="1"/>
</dbReference>
<comment type="caution">
    <text evidence="17">The sequence shown here is derived from an EMBL/GenBank/DDBJ whole genome shotgun (WGS) entry which is preliminary data.</text>
</comment>
<evidence type="ECO:0000256" key="1">
    <source>
        <dbReference type="ARBA" id="ARBA00000085"/>
    </source>
</evidence>
<dbReference type="Pfam" id="PF00512">
    <property type="entry name" value="HisKA"/>
    <property type="match status" value="1"/>
</dbReference>
<dbReference type="Gene3D" id="1.10.287.130">
    <property type="match status" value="1"/>
</dbReference>
<evidence type="ECO:0000256" key="14">
    <source>
        <dbReference type="RuleBase" id="RU364088"/>
    </source>
</evidence>
<comment type="catalytic activity">
    <reaction evidence="1 14">
        <text>ATP + protein L-histidine = ADP + protein N-phospho-L-histidine.</text>
        <dbReference type="EC" id="2.7.13.3"/>
    </reaction>
</comment>
<evidence type="ECO:0000256" key="8">
    <source>
        <dbReference type="ARBA" id="ARBA00022741"/>
    </source>
</evidence>
<organism evidence="17 18">
    <name type="scientific">Pseudomonas cannabina</name>
    <dbReference type="NCBI Taxonomy" id="86840"/>
    <lineage>
        <taxon>Bacteria</taxon>
        <taxon>Pseudomonadati</taxon>
        <taxon>Pseudomonadota</taxon>
        <taxon>Gammaproteobacteria</taxon>
        <taxon>Pseudomonadales</taxon>
        <taxon>Pseudomonadaceae</taxon>
        <taxon>Pseudomonas</taxon>
    </lineage>
</organism>
<keyword evidence="3 14" id="KW-1003">Cell membrane</keyword>
<evidence type="ECO:0000256" key="13">
    <source>
        <dbReference type="ARBA" id="ARBA00023136"/>
    </source>
</evidence>
<keyword evidence="10 14" id="KW-0067">ATP-binding</keyword>
<dbReference type="PANTHER" id="PTHR45436">
    <property type="entry name" value="SENSOR HISTIDINE KINASE YKOH"/>
    <property type="match status" value="1"/>
</dbReference>
<dbReference type="Proteomes" id="UP000281372">
    <property type="component" value="Unassembled WGS sequence"/>
</dbReference>
<feature type="domain" description="Histidine kinase" evidence="15">
    <location>
        <begin position="301"/>
        <end position="512"/>
    </location>
</feature>
<dbReference type="AlphaFoldDB" id="A0A3M3LQI0"/>
<reference evidence="17 18" key="1">
    <citation type="submission" date="2018-08" db="EMBL/GenBank/DDBJ databases">
        <title>Recombination of ecologically and evolutionarily significant loci maintains genetic cohesion in the Pseudomonas syringae species complex.</title>
        <authorList>
            <person name="Dillon M."/>
            <person name="Thakur S."/>
            <person name="Almeida R.N.D."/>
            <person name="Weir B.S."/>
            <person name="Guttman D.S."/>
        </authorList>
    </citation>
    <scope>NUCLEOTIDE SEQUENCE [LARGE SCALE GENOMIC DNA]</scope>
    <source>
        <strain evidence="17 18">ICMP 2821</strain>
    </source>
</reference>
<sequence length="512" mass="56814">MTSCPRHRLPKWSGTSISTAMQMLSKWPSNACAPSLTGRMNINCCTPFAAWVMCWRTAVRVDSIALRLSGMFALVALTVFLLIGWALYLQVDKSMDLLPRAEVDARYSVLESAVGRFGNPEHWEKTKAKLRLLSEEDKRLRFWVTSASPEYEFGNPDADIRRFAQGPLGMHDLKLTDHPFPFKVLVSEFPAKEQRPALRFLTAIDTETFWHTQHSLLVALIGLAAVGILLASALGYWVARIGLRPLASLSQEVQKLAPPRLSGRLQLSPLPPELEQFVASFNSTLERVELAYSRLESFNADVAHELRSPLTNLIGQTQVALTRGRSAEHYFEVLQSNLEELERLRSIVNDMLFLASADQGSKVQTLNCASLAEEVATTLDYLDFILEDAQVQVRVDGDACVPIEKSHLRRALINLLHNAVQHTDAGQEIRVHIESQAGHVSVAVSNPGVQIAQEHLPRLFERFYRVDASRANSGANHGLGLAIVKAIALMHGGTVFVKSAQGNNTFGIQLPR</sequence>
<dbReference type="FunFam" id="1.10.287.130:FF:000001">
    <property type="entry name" value="Two-component sensor histidine kinase"/>
    <property type="match status" value="1"/>
</dbReference>
<evidence type="ECO:0000256" key="2">
    <source>
        <dbReference type="ARBA" id="ARBA00004533"/>
    </source>
</evidence>
<keyword evidence="4 14" id="KW-0997">Cell inner membrane</keyword>
<dbReference type="InterPro" id="IPR005467">
    <property type="entry name" value="His_kinase_dom"/>
</dbReference>
<dbReference type="GO" id="GO:0000155">
    <property type="term" value="F:phosphorelay sensor kinase activity"/>
    <property type="evidence" value="ECO:0007669"/>
    <property type="project" value="InterPro"/>
</dbReference>
<dbReference type="InterPro" id="IPR050428">
    <property type="entry name" value="TCS_sensor_his_kinase"/>
</dbReference>
<comment type="subcellular location">
    <subcellularLocation>
        <location evidence="2 14">Cell inner membrane</location>
    </subcellularLocation>
</comment>
<dbReference type="Gene3D" id="3.30.565.10">
    <property type="entry name" value="Histidine kinase-like ATPase, C-terminal domain"/>
    <property type="match status" value="1"/>
</dbReference>
<dbReference type="Pfam" id="PF02518">
    <property type="entry name" value="HATPase_c"/>
    <property type="match status" value="1"/>
</dbReference>
<dbReference type="SMART" id="SM00387">
    <property type="entry name" value="HATPase_c"/>
    <property type="match status" value="1"/>
</dbReference>
<evidence type="ECO:0000256" key="4">
    <source>
        <dbReference type="ARBA" id="ARBA00022519"/>
    </source>
</evidence>
<evidence type="ECO:0000256" key="11">
    <source>
        <dbReference type="ARBA" id="ARBA00022989"/>
    </source>
</evidence>
<dbReference type="SMART" id="SM00304">
    <property type="entry name" value="HAMP"/>
    <property type="match status" value="1"/>
</dbReference>
<keyword evidence="7 14" id="KW-0812">Transmembrane</keyword>
<dbReference type="SUPFAM" id="SSF55874">
    <property type="entry name" value="ATPase domain of HSP90 chaperone/DNA topoisomerase II/histidine kinase"/>
    <property type="match status" value="1"/>
</dbReference>
<dbReference type="CDD" id="cd00075">
    <property type="entry name" value="HATPase"/>
    <property type="match status" value="1"/>
</dbReference>
<dbReference type="GO" id="GO:0005524">
    <property type="term" value="F:ATP binding"/>
    <property type="evidence" value="ECO:0007669"/>
    <property type="project" value="UniProtKB-KW"/>
</dbReference>
<dbReference type="InterPro" id="IPR003661">
    <property type="entry name" value="HisK_dim/P_dom"/>
</dbReference>
<dbReference type="NCBIfam" id="TIGR01386">
    <property type="entry name" value="cztS_silS_copS"/>
    <property type="match status" value="1"/>
</dbReference>
<dbReference type="InterPro" id="IPR004358">
    <property type="entry name" value="Sig_transdc_His_kin-like_C"/>
</dbReference>
<evidence type="ECO:0000313" key="18">
    <source>
        <dbReference type="Proteomes" id="UP000281372"/>
    </source>
</evidence>
<dbReference type="FunFam" id="3.30.565.10:FF:000006">
    <property type="entry name" value="Sensor histidine kinase WalK"/>
    <property type="match status" value="1"/>
</dbReference>
<gene>
    <name evidence="17" type="ORF">ALQ64_05408</name>
</gene>
<dbReference type="EC" id="2.7.13.3" evidence="14"/>
<dbReference type="SUPFAM" id="SSF47384">
    <property type="entry name" value="Homodimeric domain of signal transducing histidine kinase"/>
    <property type="match status" value="1"/>
</dbReference>
<dbReference type="InterPro" id="IPR006290">
    <property type="entry name" value="CztS_silS_copS"/>
</dbReference>
<dbReference type="InterPro" id="IPR036890">
    <property type="entry name" value="HATPase_C_sf"/>
</dbReference>
<evidence type="ECO:0000256" key="10">
    <source>
        <dbReference type="ARBA" id="ARBA00022840"/>
    </source>
</evidence>
<accession>A0A3M3LQI0</accession>
<feature type="domain" description="HAMP" evidence="16">
    <location>
        <begin position="240"/>
        <end position="293"/>
    </location>
</feature>
<keyword evidence="11 14" id="KW-1133">Transmembrane helix</keyword>
<dbReference type="GO" id="GO:0005886">
    <property type="term" value="C:plasma membrane"/>
    <property type="evidence" value="ECO:0007669"/>
    <property type="project" value="UniProtKB-SubCell"/>
</dbReference>
<evidence type="ECO:0000256" key="9">
    <source>
        <dbReference type="ARBA" id="ARBA00022777"/>
    </source>
</evidence>
<comment type="function">
    <text evidence="14">Member of a two-component regulatory system.</text>
</comment>
<keyword evidence="5" id="KW-0597">Phosphoprotein</keyword>
<evidence type="ECO:0000256" key="12">
    <source>
        <dbReference type="ARBA" id="ARBA00023012"/>
    </source>
</evidence>
<evidence type="ECO:0000313" key="17">
    <source>
        <dbReference type="EMBL" id="RMN37512.1"/>
    </source>
</evidence>
<evidence type="ECO:0000259" key="16">
    <source>
        <dbReference type="PROSITE" id="PS50885"/>
    </source>
</evidence>
<evidence type="ECO:0000256" key="3">
    <source>
        <dbReference type="ARBA" id="ARBA00022475"/>
    </source>
</evidence>
<evidence type="ECO:0000256" key="6">
    <source>
        <dbReference type="ARBA" id="ARBA00022679"/>
    </source>
</evidence>